<dbReference type="Gene3D" id="3.40.50.720">
    <property type="entry name" value="NAD(P)-binding Rossmann-like Domain"/>
    <property type="match status" value="1"/>
</dbReference>
<evidence type="ECO:0000256" key="3">
    <source>
        <dbReference type="ARBA" id="ARBA00023002"/>
    </source>
</evidence>
<evidence type="ECO:0000256" key="7">
    <source>
        <dbReference type="PIRSR" id="PIRSR000149-4"/>
    </source>
</evidence>
<dbReference type="SUPFAM" id="SSF51735">
    <property type="entry name" value="NAD(P)-binding Rossmann-fold domains"/>
    <property type="match status" value="1"/>
</dbReference>
<dbReference type="EC" id="1.2.1.-" evidence="9"/>
<dbReference type="EMBL" id="CP011801">
    <property type="protein sequence ID" value="ALA57416.1"/>
    <property type="molecule type" value="Genomic_DNA"/>
</dbReference>
<feature type="binding site" evidence="6">
    <location>
        <position position="120"/>
    </location>
    <ligand>
        <name>NAD(+)</name>
        <dbReference type="ChEBI" id="CHEBI:57540"/>
    </ligand>
</feature>
<feature type="site" description="Activates thiol group during catalysis" evidence="7">
    <location>
        <position position="179"/>
    </location>
</feature>
<feature type="domain" description="Glyceraldehyde 3-phosphate dehydrogenase NAD(P) binding" evidence="10">
    <location>
        <begin position="3"/>
        <end position="152"/>
    </location>
</feature>
<comment type="subunit">
    <text evidence="2">Homotetramer.</text>
</comment>
<dbReference type="PROSITE" id="PS00071">
    <property type="entry name" value="GAPDH"/>
    <property type="match status" value="1"/>
</dbReference>
<dbReference type="Pfam" id="PF02800">
    <property type="entry name" value="Gp_dh_C"/>
    <property type="match status" value="1"/>
</dbReference>
<feature type="binding site" evidence="5">
    <location>
        <begin position="210"/>
        <end position="211"/>
    </location>
    <ligand>
        <name>D-glyceraldehyde 3-phosphate</name>
        <dbReference type="ChEBI" id="CHEBI:59776"/>
    </ligand>
</feature>
<dbReference type="Gene3D" id="3.30.360.10">
    <property type="entry name" value="Dihydrodipicolinate Reductase, domain 2"/>
    <property type="match status" value="1"/>
</dbReference>
<dbReference type="GO" id="GO:0051287">
    <property type="term" value="F:NAD binding"/>
    <property type="evidence" value="ECO:0007669"/>
    <property type="project" value="InterPro"/>
</dbReference>
<evidence type="ECO:0000259" key="10">
    <source>
        <dbReference type="SMART" id="SM00846"/>
    </source>
</evidence>
<evidence type="ECO:0000256" key="2">
    <source>
        <dbReference type="ARBA" id="ARBA00011881"/>
    </source>
</evidence>
<dbReference type="PANTHER" id="PTHR43148">
    <property type="entry name" value="GLYCERALDEHYDE-3-PHOSPHATE DEHYDROGENASE 2"/>
    <property type="match status" value="1"/>
</dbReference>
<comment type="similarity">
    <text evidence="1 8">Belongs to the glyceraldehyde-3-phosphate dehydrogenase family.</text>
</comment>
<feature type="binding site" evidence="5">
    <location>
        <position position="182"/>
    </location>
    <ligand>
        <name>D-glyceraldehyde 3-phosphate</name>
        <dbReference type="ChEBI" id="CHEBI:59776"/>
    </ligand>
</feature>
<keyword evidence="3 9" id="KW-0560">Oxidoreductase</keyword>
<dbReference type="InterPro" id="IPR020831">
    <property type="entry name" value="GlycerAld/Erythrose_P_DH"/>
</dbReference>
<dbReference type="KEGG" id="nmv:NITMOv2_0984"/>
<evidence type="ECO:0000256" key="9">
    <source>
        <dbReference type="RuleBase" id="RU361160"/>
    </source>
</evidence>
<keyword evidence="12" id="KW-1185">Reference proteome</keyword>
<dbReference type="STRING" id="42253.NITMOv2_0984"/>
<evidence type="ECO:0000313" key="11">
    <source>
        <dbReference type="EMBL" id="ALA57416.1"/>
    </source>
</evidence>
<evidence type="ECO:0000256" key="8">
    <source>
        <dbReference type="RuleBase" id="RU000397"/>
    </source>
</evidence>
<dbReference type="PATRIC" id="fig|42253.5.peg.965"/>
<dbReference type="CDD" id="cd18126">
    <property type="entry name" value="GAPDH_I_C"/>
    <property type="match status" value="1"/>
</dbReference>
<dbReference type="Proteomes" id="UP000069205">
    <property type="component" value="Chromosome"/>
</dbReference>
<protein>
    <recommendedName>
        <fullName evidence="9">Glyceraldehyde-3-phosphate dehydrogenase</fullName>
        <ecNumber evidence="9">1.2.1.-</ecNumber>
    </recommendedName>
</protein>
<dbReference type="PRINTS" id="PR00078">
    <property type="entry name" value="G3PDHDRGNASE"/>
</dbReference>
<feature type="binding site" evidence="6">
    <location>
        <position position="315"/>
    </location>
    <ligand>
        <name>NAD(+)</name>
        <dbReference type="ChEBI" id="CHEBI:57540"/>
    </ligand>
</feature>
<dbReference type="AlphaFoldDB" id="A0A0K2G8Y1"/>
<dbReference type="NCBIfam" id="TIGR01534">
    <property type="entry name" value="GAPDH-I"/>
    <property type="match status" value="1"/>
</dbReference>
<dbReference type="CDD" id="cd05214">
    <property type="entry name" value="GAPDH_I_N"/>
    <property type="match status" value="1"/>
</dbReference>
<dbReference type="GO" id="GO:0016620">
    <property type="term" value="F:oxidoreductase activity, acting on the aldehyde or oxo group of donors, NAD or NADP as acceptor"/>
    <property type="evidence" value="ECO:0007669"/>
    <property type="project" value="InterPro"/>
</dbReference>
<dbReference type="OrthoDB" id="9803304at2"/>
<feature type="binding site" evidence="5">
    <location>
        <position position="233"/>
    </location>
    <ligand>
        <name>D-glyceraldehyde 3-phosphate</name>
        <dbReference type="ChEBI" id="CHEBI:59776"/>
    </ligand>
</feature>
<feature type="active site" description="Nucleophile" evidence="4">
    <location>
        <position position="152"/>
    </location>
</feature>
<evidence type="ECO:0000313" key="12">
    <source>
        <dbReference type="Proteomes" id="UP000069205"/>
    </source>
</evidence>
<dbReference type="SUPFAM" id="SSF55347">
    <property type="entry name" value="Glyceraldehyde-3-phosphate dehydrogenase-like, C-terminal domain"/>
    <property type="match status" value="1"/>
</dbReference>
<organism evidence="11 12">
    <name type="scientific">Nitrospira moscoviensis</name>
    <dbReference type="NCBI Taxonomy" id="42253"/>
    <lineage>
        <taxon>Bacteria</taxon>
        <taxon>Pseudomonadati</taxon>
        <taxon>Nitrospirota</taxon>
        <taxon>Nitrospiria</taxon>
        <taxon>Nitrospirales</taxon>
        <taxon>Nitrospiraceae</taxon>
        <taxon>Nitrospira</taxon>
    </lineage>
</organism>
<dbReference type="RefSeq" id="WP_053378756.1">
    <property type="nucleotide sequence ID" value="NZ_CP011801.1"/>
</dbReference>
<evidence type="ECO:0000256" key="5">
    <source>
        <dbReference type="PIRSR" id="PIRSR000149-2"/>
    </source>
</evidence>
<keyword evidence="6" id="KW-0547">Nucleotide-binding</keyword>
<reference evidence="11 12" key="1">
    <citation type="journal article" date="2015" name="Proc. Natl. Acad. Sci. U.S.A.">
        <title>Expanded metabolic versatility of ubiquitous nitrite-oxidizing bacteria from the genus Nitrospira.</title>
        <authorList>
            <person name="Koch H."/>
            <person name="Lucker S."/>
            <person name="Albertsen M."/>
            <person name="Kitzinger K."/>
            <person name="Herbold C."/>
            <person name="Spieck E."/>
            <person name="Nielsen P.H."/>
            <person name="Wagner M."/>
            <person name="Daims H."/>
        </authorList>
    </citation>
    <scope>NUCLEOTIDE SEQUENCE [LARGE SCALE GENOMIC DNA]</scope>
    <source>
        <strain evidence="11 12">NSP M-1</strain>
    </source>
</reference>
<dbReference type="GO" id="GO:0006006">
    <property type="term" value="P:glucose metabolic process"/>
    <property type="evidence" value="ECO:0007669"/>
    <property type="project" value="InterPro"/>
</dbReference>
<keyword evidence="6" id="KW-0520">NAD</keyword>
<sequence length="337" mass="36410">MSIRIGINGFGRIGRNVLRASMGDPELEFVAINDLTDAKTLAYLLKYDSVHGTLKANVEAKEDQILVDGKPIKVLAVKDPKELPWKALNVEVVIESTGRFTDREGAGKHLSAGAKQVIISAPAKDPDVTVVLGVNEDQIDPKTHHIVSNASCTTNCLAPVAKVLLENFGIKHGVMTTIHSYTNDQQLLDLPHKDLRRARAAGMSMIPTSTGAAKALHLVLPQLKGKMDGLAIRVPTPNVSLVDLTVETEKDCDVASVNAAFKKAAAGPLKGILQYSEEPIVSIDQKGDDHSATVDAPLTSVIDKRMVKVTAWYDNEWGYSCRVRDLIKVLAKKAAGR</sequence>
<dbReference type="GO" id="GO:0050661">
    <property type="term" value="F:NADP binding"/>
    <property type="evidence" value="ECO:0007669"/>
    <property type="project" value="InterPro"/>
</dbReference>
<dbReference type="FunFam" id="3.40.50.720:FF:000001">
    <property type="entry name" value="Glyceraldehyde-3-phosphate dehydrogenase"/>
    <property type="match status" value="1"/>
</dbReference>
<dbReference type="InterPro" id="IPR020829">
    <property type="entry name" value="GlycerAld_3-P_DH_cat"/>
</dbReference>
<accession>A0A0K2G8Y1</accession>
<feature type="binding site" evidence="6">
    <location>
        <position position="34"/>
    </location>
    <ligand>
        <name>NAD(+)</name>
        <dbReference type="ChEBI" id="CHEBI:57540"/>
    </ligand>
</feature>
<feature type="binding site" evidence="6">
    <location>
        <begin position="12"/>
        <end position="13"/>
    </location>
    <ligand>
        <name>NAD(+)</name>
        <dbReference type="ChEBI" id="CHEBI:57540"/>
    </ligand>
</feature>
<dbReference type="Pfam" id="PF00044">
    <property type="entry name" value="Gp_dh_N"/>
    <property type="match status" value="1"/>
</dbReference>
<dbReference type="PIRSF" id="PIRSF000149">
    <property type="entry name" value="GAP_DH"/>
    <property type="match status" value="1"/>
</dbReference>
<dbReference type="InterPro" id="IPR020830">
    <property type="entry name" value="GlycerAld_3-P_DH_AS"/>
</dbReference>
<name>A0A0K2G8Y1_NITMO</name>
<dbReference type="InterPro" id="IPR020828">
    <property type="entry name" value="GlycerAld_3-P_DH_NAD(P)-bd"/>
</dbReference>
<proteinExistence type="inferred from homology"/>
<feature type="binding site" evidence="5">
    <location>
        <begin position="151"/>
        <end position="153"/>
    </location>
    <ligand>
        <name>D-glyceraldehyde 3-phosphate</name>
        <dbReference type="ChEBI" id="CHEBI:59776"/>
    </ligand>
</feature>
<evidence type="ECO:0000256" key="1">
    <source>
        <dbReference type="ARBA" id="ARBA00007406"/>
    </source>
</evidence>
<evidence type="ECO:0000256" key="6">
    <source>
        <dbReference type="PIRSR" id="PIRSR000149-3"/>
    </source>
</evidence>
<dbReference type="InterPro" id="IPR036291">
    <property type="entry name" value="NAD(P)-bd_dom_sf"/>
</dbReference>
<gene>
    <name evidence="11" type="primary">gapA</name>
    <name evidence="11" type="ORF">NITMOv2_0984</name>
</gene>
<dbReference type="FunFam" id="3.30.360.10:FF:000002">
    <property type="entry name" value="Glyceraldehyde-3-phosphate dehydrogenase"/>
    <property type="match status" value="1"/>
</dbReference>
<evidence type="ECO:0000256" key="4">
    <source>
        <dbReference type="PIRSR" id="PIRSR000149-1"/>
    </source>
</evidence>
<dbReference type="InterPro" id="IPR006424">
    <property type="entry name" value="Glyceraldehyde-3-P_DH_1"/>
</dbReference>
<dbReference type="SMART" id="SM00846">
    <property type="entry name" value="Gp_dh_N"/>
    <property type="match status" value="1"/>
</dbReference>